<accession>A0A068RIF9</accession>
<dbReference type="AlphaFoldDB" id="A0A068RIF9"/>
<keyword evidence="4 5" id="KW-0408">Iron</keyword>
<dbReference type="EMBL" id="CBTN010000002">
    <property type="protein sequence ID" value="CDH48756.1"/>
    <property type="molecule type" value="Genomic_DNA"/>
</dbReference>
<dbReference type="PROSITE" id="PS00086">
    <property type="entry name" value="CYTOCHROME_P450"/>
    <property type="match status" value="1"/>
</dbReference>
<dbReference type="PRINTS" id="PR00463">
    <property type="entry name" value="EP450I"/>
</dbReference>
<dbReference type="STRING" id="1263082.A0A068RIF9"/>
<dbReference type="InterPro" id="IPR001128">
    <property type="entry name" value="Cyt_P450"/>
</dbReference>
<protein>
    <submittedName>
        <fullName evidence="7">Cytochrome p450</fullName>
    </submittedName>
</protein>
<dbReference type="GO" id="GO:0004497">
    <property type="term" value="F:monooxygenase activity"/>
    <property type="evidence" value="ECO:0007669"/>
    <property type="project" value="UniProtKB-KW"/>
</dbReference>
<dbReference type="InterPro" id="IPR002401">
    <property type="entry name" value="Cyt_P450_E_grp-I"/>
</dbReference>
<comment type="caution">
    <text evidence="7">The sequence shown here is derived from an EMBL/GenBank/DDBJ whole genome shotgun (WGS) entry which is preliminary data.</text>
</comment>
<evidence type="ECO:0000256" key="1">
    <source>
        <dbReference type="ARBA" id="ARBA00010617"/>
    </source>
</evidence>
<comment type="cofactor">
    <cofactor evidence="5">
        <name>heme</name>
        <dbReference type="ChEBI" id="CHEBI:30413"/>
    </cofactor>
</comment>
<evidence type="ECO:0000313" key="7">
    <source>
        <dbReference type="EMBL" id="CDH48756.1"/>
    </source>
</evidence>
<dbReference type="GO" id="GO:0005506">
    <property type="term" value="F:iron ion binding"/>
    <property type="evidence" value="ECO:0007669"/>
    <property type="project" value="InterPro"/>
</dbReference>
<sequence length="520" mass="59365">MSLLGDRKNNPVLQKAGIIGGATAAVLGLLALKYPDRGIFDEHREGIPYTKGWPLVGILPTLIANKERIHHMFLEGFELQDTLTSTSSALGIPRSIVTIDPRNVERILKDNFENYVKGPQFSHATTDLLGHGIFNANGEHWKYQRKTASVVFNVRNFRDHFTDVFIQEINFMNKLIFDKACEDGQPVDFHDVMFKFTLDSFILLGFGVQLNALSSKEKVPFAASFDECQMNSFQRFVNPLWPVTEKIQNLIHPWKQSIQDHLNVIDSFANDVIEGRRAQLAKGEVHHDLLSRFMNALNEHGEELSNAELRDIVLNFVIAGRDTTAQALSWTFYNLCCHPRIEYKLVQEINEFITDDVEGDARALYEKIKDMKYAHAVFYEVLRLHPSVPANQKYALNDDVWPDGTNIKKGDYVVWDPWAQGRSEKVWGPDAKQFKPERWITPEGELRRESQGQWPAFHAGPRTCLGQNLATLEALVAIIFLLRRYEFTLVPGQEITYQVSLTLPMKNGMNLYVNKRATST</sequence>
<dbReference type="Gene3D" id="1.10.630.10">
    <property type="entry name" value="Cytochrome P450"/>
    <property type="match status" value="1"/>
</dbReference>
<comment type="similarity">
    <text evidence="1 6">Belongs to the cytochrome P450 family.</text>
</comment>
<dbReference type="GO" id="GO:0006629">
    <property type="term" value="P:lipid metabolic process"/>
    <property type="evidence" value="ECO:0007669"/>
    <property type="project" value="UniProtKB-ARBA"/>
</dbReference>
<reference evidence="7" key="1">
    <citation type="submission" date="2013-08" db="EMBL/GenBank/DDBJ databases">
        <title>Gene expansion shapes genome architecture in the human pathogen Lichtheimia corymbifera: an evolutionary genomics analysis in the ancient terrestrial Mucorales (Mucoromycotina).</title>
        <authorList>
            <person name="Schwartze V.U."/>
            <person name="Winter S."/>
            <person name="Shelest E."/>
            <person name="Marcet-Houben M."/>
            <person name="Horn F."/>
            <person name="Wehner S."/>
            <person name="Hoffmann K."/>
            <person name="Riege K."/>
            <person name="Sammeth M."/>
            <person name="Nowrousian M."/>
            <person name="Valiante V."/>
            <person name="Linde J."/>
            <person name="Jacobsen I.D."/>
            <person name="Marz M."/>
            <person name="Brakhage A.A."/>
            <person name="Gabaldon T."/>
            <person name="Bocker S."/>
            <person name="Voigt K."/>
        </authorList>
    </citation>
    <scope>NUCLEOTIDE SEQUENCE [LARGE SCALE GENOMIC DNA]</scope>
    <source>
        <strain evidence="7">FSU 9682</strain>
    </source>
</reference>
<evidence type="ECO:0000256" key="5">
    <source>
        <dbReference type="PIRSR" id="PIRSR602401-1"/>
    </source>
</evidence>
<dbReference type="SUPFAM" id="SSF48264">
    <property type="entry name" value="Cytochrome P450"/>
    <property type="match status" value="1"/>
</dbReference>
<dbReference type="PANTHER" id="PTHR24296">
    <property type="entry name" value="CYTOCHROME P450"/>
    <property type="match status" value="1"/>
</dbReference>
<evidence type="ECO:0000256" key="6">
    <source>
        <dbReference type="RuleBase" id="RU000461"/>
    </source>
</evidence>
<proteinExistence type="inferred from homology"/>
<gene>
    <name evidence="7" type="ORF">LCOR_00527.1</name>
</gene>
<dbReference type="OrthoDB" id="1470350at2759"/>
<keyword evidence="2 5" id="KW-0479">Metal-binding</keyword>
<evidence type="ECO:0000256" key="4">
    <source>
        <dbReference type="ARBA" id="ARBA00023004"/>
    </source>
</evidence>
<feature type="binding site" description="axial binding residue" evidence="5">
    <location>
        <position position="464"/>
    </location>
    <ligand>
        <name>heme</name>
        <dbReference type="ChEBI" id="CHEBI:30413"/>
    </ligand>
    <ligandPart>
        <name>Fe</name>
        <dbReference type="ChEBI" id="CHEBI:18248"/>
    </ligandPart>
</feature>
<evidence type="ECO:0000313" key="8">
    <source>
        <dbReference type="Proteomes" id="UP000027586"/>
    </source>
</evidence>
<dbReference type="CDD" id="cd11064">
    <property type="entry name" value="CYP86A"/>
    <property type="match status" value="1"/>
</dbReference>
<evidence type="ECO:0000256" key="2">
    <source>
        <dbReference type="ARBA" id="ARBA00022723"/>
    </source>
</evidence>
<name>A0A068RIF9_9FUNG</name>
<keyword evidence="6" id="KW-0503">Monooxygenase</keyword>
<organism evidence="7 8">
    <name type="scientific">Lichtheimia corymbifera JMRC:FSU:9682</name>
    <dbReference type="NCBI Taxonomy" id="1263082"/>
    <lineage>
        <taxon>Eukaryota</taxon>
        <taxon>Fungi</taxon>
        <taxon>Fungi incertae sedis</taxon>
        <taxon>Mucoromycota</taxon>
        <taxon>Mucoromycotina</taxon>
        <taxon>Mucoromycetes</taxon>
        <taxon>Mucorales</taxon>
        <taxon>Lichtheimiaceae</taxon>
        <taxon>Lichtheimia</taxon>
    </lineage>
</organism>
<keyword evidence="8" id="KW-1185">Reference proteome</keyword>
<dbReference type="InterPro" id="IPR036396">
    <property type="entry name" value="Cyt_P450_sf"/>
</dbReference>
<dbReference type="Pfam" id="PF00067">
    <property type="entry name" value="p450"/>
    <property type="match status" value="1"/>
</dbReference>
<keyword evidence="3 6" id="KW-0560">Oxidoreductase</keyword>
<dbReference type="GO" id="GO:0020037">
    <property type="term" value="F:heme binding"/>
    <property type="evidence" value="ECO:0007669"/>
    <property type="project" value="InterPro"/>
</dbReference>
<keyword evidence="5 6" id="KW-0349">Heme</keyword>
<dbReference type="PRINTS" id="PR00385">
    <property type="entry name" value="P450"/>
</dbReference>
<dbReference type="Proteomes" id="UP000027586">
    <property type="component" value="Unassembled WGS sequence"/>
</dbReference>
<evidence type="ECO:0000256" key="3">
    <source>
        <dbReference type="ARBA" id="ARBA00023002"/>
    </source>
</evidence>
<dbReference type="InterPro" id="IPR017972">
    <property type="entry name" value="Cyt_P450_CS"/>
</dbReference>
<dbReference type="VEuPathDB" id="FungiDB:LCOR_00527.1"/>
<dbReference type="GO" id="GO:0016705">
    <property type="term" value="F:oxidoreductase activity, acting on paired donors, with incorporation or reduction of molecular oxygen"/>
    <property type="evidence" value="ECO:0007669"/>
    <property type="project" value="InterPro"/>
</dbReference>